<keyword evidence="1" id="KW-0175">Coiled coil</keyword>
<feature type="region of interest" description="Disordered" evidence="2">
    <location>
        <begin position="411"/>
        <end position="438"/>
    </location>
</feature>
<dbReference type="OrthoDB" id="1750920at2759"/>
<dbReference type="Proteomes" id="UP000585474">
    <property type="component" value="Unassembled WGS sequence"/>
</dbReference>
<feature type="coiled-coil region" evidence="1">
    <location>
        <begin position="318"/>
        <end position="352"/>
    </location>
</feature>
<protein>
    <submittedName>
        <fullName evidence="3">Uncharacterized protein</fullName>
    </submittedName>
</protein>
<evidence type="ECO:0000313" key="4">
    <source>
        <dbReference type="Proteomes" id="UP000585474"/>
    </source>
</evidence>
<organism evidence="3 4">
    <name type="scientific">Actinidia rufa</name>
    <dbReference type="NCBI Taxonomy" id="165716"/>
    <lineage>
        <taxon>Eukaryota</taxon>
        <taxon>Viridiplantae</taxon>
        <taxon>Streptophyta</taxon>
        <taxon>Embryophyta</taxon>
        <taxon>Tracheophyta</taxon>
        <taxon>Spermatophyta</taxon>
        <taxon>Magnoliopsida</taxon>
        <taxon>eudicotyledons</taxon>
        <taxon>Gunneridae</taxon>
        <taxon>Pentapetalae</taxon>
        <taxon>asterids</taxon>
        <taxon>Ericales</taxon>
        <taxon>Actinidiaceae</taxon>
        <taxon>Actinidia</taxon>
    </lineage>
</organism>
<keyword evidence="4" id="KW-1185">Reference proteome</keyword>
<dbReference type="EMBL" id="BJWL01000014">
    <property type="protein sequence ID" value="GFZ01041.1"/>
    <property type="molecule type" value="Genomic_DNA"/>
</dbReference>
<evidence type="ECO:0000313" key="3">
    <source>
        <dbReference type="EMBL" id="GFZ01041.1"/>
    </source>
</evidence>
<feature type="region of interest" description="Disordered" evidence="2">
    <location>
        <begin position="1"/>
        <end position="22"/>
    </location>
</feature>
<dbReference type="AlphaFoldDB" id="A0A7J0FQV6"/>
<reference evidence="3 4" key="1">
    <citation type="submission" date="2019-07" db="EMBL/GenBank/DDBJ databases">
        <title>De Novo Assembly of kiwifruit Actinidia rufa.</title>
        <authorList>
            <person name="Sugita-Konishi S."/>
            <person name="Sato K."/>
            <person name="Mori E."/>
            <person name="Abe Y."/>
            <person name="Kisaki G."/>
            <person name="Hamano K."/>
            <person name="Suezawa K."/>
            <person name="Otani M."/>
            <person name="Fukuda T."/>
            <person name="Manabe T."/>
            <person name="Gomi K."/>
            <person name="Tabuchi M."/>
            <person name="Akimitsu K."/>
            <person name="Kataoka I."/>
        </authorList>
    </citation>
    <scope>NUCLEOTIDE SEQUENCE [LARGE SCALE GENOMIC DNA]</scope>
    <source>
        <strain evidence="4">cv. Fuchu</strain>
    </source>
</reference>
<proteinExistence type="predicted"/>
<feature type="region of interest" description="Disordered" evidence="2">
    <location>
        <begin position="149"/>
        <end position="171"/>
    </location>
</feature>
<evidence type="ECO:0000256" key="2">
    <source>
        <dbReference type="SAM" id="MobiDB-lite"/>
    </source>
</evidence>
<name>A0A7J0FQV6_9ERIC</name>
<sequence length="438" mass="48497">MANEVNQHPPPPEESSPQGRLPEIWTRIPRKGETVLSASDGEVAFYEAAFHAGLRCLYALLKGPGLESGWPYFKEFHLSIPWKEGVIRVLRSWGALGKRCNKMPALSKIEDERFCRVFEKIGEGGHFKIPVVLDSRTFPKYFAPGRVEMSSSGGGTAEGDIGGEAEGNIGGEAAASVGDASELSRFEDVPCPEVLLPVARAQALTLGQGLDQTLGLSPELRSDAMSKRIKLSQLAKVVAKRPPPLSSKGVVIFEVFKTTSKKRTLDDASKENKLPHCQRQREPKSAVLHNWSLCSCPFLGKAIRPSPSLARIWPSSFGKRIAKEAKAKNKKMERLEARVAELEKSQNLAKGRIAEFKELEDFQEAVMGSTSSYFGNGFDFYKRQLAHHYPDLDIDLDNIKIDRDFLTKEEAEAEEKERKVAEKRGEDEAGVEEGEKGD</sequence>
<comment type="caution">
    <text evidence="3">The sequence shown here is derived from an EMBL/GenBank/DDBJ whole genome shotgun (WGS) entry which is preliminary data.</text>
</comment>
<gene>
    <name evidence="3" type="ORF">Acr_14g0006760</name>
</gene>
<accession>A0A7J0FQV6</accession>
<evidence type="ECO:0000256" key="1">
    <source>
        <dbReference type="SAM" id="Coils"/>
    </source>
</evidence>
<feature type="compositionally biased region" description="Gly residues" evidence="2">
    <location>
        <begin position="152"/>
        <end position="170"/>
    </location>
</feature>